<dbReference type="Proteomes" id="UP001500655">
    <property type="component" value="Unassembled WGS sequence"/>
</dbReference>
<sequence>MRQEPDHSREPTMTTPSPRRRTLAWIGAVLLAAACGVPVVDEGGSGEGSGGSPNPTETQSLEGAFRYETMDDYVNAVLPMIREWHEGTWPDLPEPRRVTYVPNGASGPEGCQDREGNQASYSSESYEYCGGDQMIYVGQDLLWALYDRAGDAGPAVGLAHEWAHHIQSVVGVTAPQSAEASIQLENQADCIAGAWVLFTKDKGYLELPDDIEDIEQLFPLIASAESADRDHGTLQEREESFNLGYTKGLPACDRFFPDTPVS</sequence>
<dbReference type="InterPro" id="IPR007343">
    <property type="entry name" value="Uncharacterised_pept_Zn_put"/>
</dbReference>
<organism evidence="2 3">
    <name type="scientific">Luedemannella helvata</name>
    <dbReference type="NCBI Taxonomy" id="349315"/>
    <lineage>
        <taxon>Bacteria</taxon>
        <taxon>Bacillati</taxon>
        <taxon>Actinomycetota</taxon>
        <taxon>Actinomycetes</taxon>
        <taxon>Micromonosporales</taxon>
        <taxon>Micromonosporaceae</taxon>
        <taxon>Luedemannella</taxon>
    </lineage>
</organism>
<evidence type="ECO:0000313" key="3">
    <source>
        <dbReference type="Proteomes" id="UP001500655"/>
    </source>
</evidence>
<accession>A0ABN2JQ43</accession>
<proteinExistence type="predicted"/>
<dbReference type="Pfam" id="PF04228">
    <property type="entry name" value="Zn_peptidase"/>
    <property type="match status" value="1"/>
</dbReference>
<comment type="caution">
    <text evidence="2">The sequence shown here is derived from an EMBL/GenBank/DDBJ whole genome shotgun (WGS) entry which is preliminary data.</text>
</comment>
<evidence type="ECO:0000313" key="2">
    <source>
        <dbReference type="EMBL" id="GAA1735245.1"/>
    </source>
</evidence>
<feature type="compositionally biased region" description="Basic and acidic residues" evidence="1">
    <location>
        <begin position="1"/>
        <end position="10"/>
    </location>
</feature>
<keyword evidence="3" id="KW-1185">Reference proteome</keyword>
<dbReference type="EMBL" id="BAAALS010000001">
    <property type="protein sequence ID" value="GAA1735245.1"/>
    <property type="molecule type" value="Genomic_DNA"/>
</dbReference>
<evidence type="ECO:0000256" key="1">
    <source>
        <dbReference type="SAM" id="MobiDB-lite"/>
    </source>
</evidence>
<protein>
    <recommendedName>
        <fullName evidence="4">Metalloprotease</fullName>
    </recommendedName>
</protein>
<name>A0ABN2JQ43_9ACTN</name>
<gene>
    <name evidence="2" type="ORF">GCM10009681_01990</name>
</gene>
<evidence type="ECO:0008006" key="4">
    <source>
        <dbReference type="Google" id="ProtNLM"/>
    </source>
</evidence>
<feature type="region of interest" description="Disordered" evidence="1">
    <location>
        <begin position="1"/>
        <end position="20"/>
    </location>
</feature>
<dbReference type="PROSITE" id="PS51257">
    <property type="entry name" value="PROKAR_LIPOPROTEIN"/>
    <property type="match status" value="1"/>
</dbReference>
<reference evidence="2 3" key="1">
    <citation type="journal article" date="2019" name="Int. J. Syst. Evol. Microbiol.">
        <title>The Global Catalogue of Microorganisms (GCM) 10K type strain sequencing project: providing services to taxonomists for standard genome sequencing and annotation.</title>
        <authorList>
            <consortium name="The Broad Institute Genomics Platform"/>
            <consortium name="The Broad Institute Genome Sequencing Center for Infectious Disease"/>
            <person name="Wu L."/>
            <person name="Ma J."/>
        </authorList>
    </citation>
    <scope>NUCLEOTIDE SEQUENCE [LARGE SCALE GENOMIC DNA]</scope>
    <source>
        <strain evidence="2 3">JCM 13249</strain>
    </source>
</reference>